<keyword evidence="1" id="KW-0472">Membrane</keyword>
<organism evidence="2 3">
    <name type="scientific">Aspergillus homomorphus (strain CBS 101889)</name>
    <dbReference type="NCBI Taxonomy" id="1450537"/>
    <lineage>
        <taxon>Eukaryota</taxon>
        <taxon>Fungi</taxon>
        <taxon>Dikarya</taxon>
        <taxon>Ascomycota</taxon>
        <taxon>Pezizomycotina</taxon>
        <taxon>Eurotiomycetes</taxon>
        <taxon>Eurotiomycetidae</taxon>
        <taxon>Eurotiales</taxon>
        <taxon>Aspergillaceae</taxon>
        <taxon>Aspergillus</taxon>
        <taxon>Aspergillus subgen. Circumdati</taxon>
    </lineage>
</organism>
<sequence>MSLISRLADLADSDIRARGRPTRLLHNTHTSSRHHSSQCVRRTRGISEYFLGSTLSDPNHIGLYYSLSIIFPYMLLAISPNLSFPCSTTITMLYFIYYYSLSIIFPTSSLLYLPTFRYHVLLQLPCSTTLTTCTTICASLIIFHMSRYHRDTNYTH</sequence>
<dbReference type="RefSeq" id="XP_025548711.1">
    <property type="nucleotide sequence ID" value="XM_025690269.1"/>
</dbReference>
<keyword evidence="1" id="KW-0812">Transmembrane</keyword>
<dbReference type="AlphaFoldDB" id="A0A395HP16"/>
<feature type="transmembrane region" description="Helical" evidence="1">
    <location>
        <begin position="120"/>
        <end position="143"/>
    </location>
</feature>
<proteinExistence type="predicted"/>
<dbReference type="EMBL" id="KZ824303">
    <property type="protein sequence ID" value="RAL09557.1"/>
    <property type="molecule type" value="Genomic_DNA"/>
</dbReference>
<evidence type="ECO:0000313" key="3">
    <source>
        <dbReference type="Proteomes" id="UP000248961"/>
    </source>
</evidence>
<evidence type="ECO:0000256" key="1">
    <source>
        <dbReference type="SAM" id="Phobius"/>
    </source>
</evidence>
<protein>
    <submittedName>
        <fullName evidence="2">Uncharacterized protein</fullName>
    </submittedName>
</protein>
<name>A0A395HP16_ASPHC</name>
<accession>A0A395HP16</accession>
<feature type="transmembrane region" description="Helical" evidence="1">
    <location>
        <begin position="63"/>
        <end position="84"/>
    </location>
</feature>
<gene>
    <name evidence="2" type="ORF">BO97DRAFT_167233</name>
</gene>
<reference evidence="2 3" key="1">
    <citation type="submission" date="2018-02" db="EMBL/GenBank/DDBJ databases">
        <title>The genomes of Aspergillus section Nigri reveals drivers in fungal speciation.</title>
        <authorList>
            <consortium name="DOE Joint Genome Institute"/>
            <person name="Vesth T.C."/>
            <person name="Nybo J."/>
            <person name="Theobald S."/>
            <person name="Brandl J."/>
            <person name="Frisvad J.C."/>
            <person name="Nielsen K.F."/>
            <person name="Lyhne E.K."/>
            <person name="Kogle M.E."/>
            <person name="Kuo A."/>
            <person name="Riley R."/>
            <person name="Clum A."/>
            <person name="Nolan M."/>
            <person name="Lipzen A."/>
            <person name="Salamov A."/>
            <person name="Henrissat B."/>
            <person name="Wiebenga A."/>
            <person name="De vries R.P."/>
            <person name="Grigoriev I.V."/>
            <person name="Mortensen U.H."/>
            <person name="Andersen M.R."/>
            <person name="Baker S.E."/>
        </authorList>
    </citation>
    <scope>NUCLEOTIDE SEQUENCE [LARGE SCALE GENOMIC DNA]</scope>
    <source>
        <strain evidence="2 3">CBS 101889</strain>
    </source>
</reference>
<dbReference type="VEuPathDB" id="FungiDB:BO97DRAFT_167233"/>
<dbReference type="Proteomes" id="UP000248961">
    <property type="component" value="Unassembled WGS sequence"/>
</dbReference>
<evidence type="ECO:0000313" key="2">
    <source>
        <dbReference type="EMBL" id="RAL09557.1"/>
    </source>
</evidence>
<feature type="transmembrane region" description="Helical" evidence="1">
    <location>
        <begin position="96"/>
        <end position="114"/>
    </location>
</feature>
<keyword evidence="1" id="KW-1133">Transmembrane helix</keyword>
<keyword evidence="3" id="KW-1185">Reference proteome</keyword>
<dbReference type="GeneID" id="37194558"/>